<dbReference type="Pfam" id="PF00474">
    <property type="entry name" value="SSF"/>
    <property type="match status" value="1"/>
</dbReference>
<dbReference type="PaxDb" id="2903-EOD28694"/>
<feature type="transmembrane region" description="Helical" evidence="7">
    <location>
        <begin position="86"/>
        <end position="106"/>
    </location>
</feature>
<evidence type="ECO:0000256" key="3">
    <source>
        <dbReference type="ARBA" id="ARBA00022692"/>
    </source>
</evidence>
<dbReference type="PROSITE" id="PS50283">
    <property type="entry name" value="NA_SOLUT_SYMP_3"/>
    <property type="match status" value="1"/>
</dbReference>
<keyword evidence="4 7" id="KW-1133">Transmembrane helix</keyword>
<dbReference type="PANTHER" id="PTHR11819">
    <property type="entry name" value="SOLUTE CARRIER FAMILY 5"/>
    <property type="match status" value="1"/>
</dbReference>
<evidence type="ECO:0000256" key="5">
    <source>
        <dbReference type="ARBA" id="ARBA00023136"/>
    </source>
</evidence>
<accession>A0A0D3JYV9</accession>
<dbReference type="STRING" id="2903.R1F625"/>
<reference evidence="8" key="2">
    <citation type="submission" date="2024-10" db="UniProtKB">
        <authorList>
            <consortium name="EnsemblProtists"/>
        </authorList>
    </citation>
    <scope>IDENTIFICATION</scope>
</reference>
<evidence type="ECO:0000256" key="6">
    <source>
        <dbReference type="RuleBase" id="RU362091"/>
    </source>
</evidence>
<name>A0A0D3JYV9_EMIH1</name>
<feature type="transmembrane region" description="Helical" evidence="7">
    <location>
        <begin position="12"/>
        <end position="35"/>
    </location>
</feature>
<dbReference type="Proteomes" id="UP000013827">
    <property type="component" value="Unassembled WGS sequence"/>
</dbReference>
<proteinExistence type="inferred from homology"/>
<evidence type="ECO:0000256" key="7">
    <source>
        <dbReference type="SAM" id="Phobius"/>
    </source>
</evidence>
<evidence type="ECO:0000313" key="8">
    <source>
        <dbReference type="EnsemblProtists" id="EOD28694"/>
    </source>
</evidence>
<feature type="transmembrane region" description="Helical" evidence="7">
    <location>
        <begin position="55"/>
        <end position="74"/>
    </location>
</feature>
<dbReference type="Gene3D" id="1.20.1730.10">
    <property type="entry name" value="Sodium/glucose cotransporter"/>
    <property type="match status" value="1"/>
</dbReference>
<evidence type="ECO:0000256" key="2">
    <source>
        <dbReference type="ARBA" id="ARBA00006434"/>
    </source>
</evidence>
<protein>
    <submittedName>
        <fullName evidence="8">Uncharacterized protein</fullName>
    </submittedName>
</protein>
<dbReference type="InterPro" id="IPR001734">
    <property type="entry name" value="Na/solute_symporter"/>
</dbReference>
<dbReference type="AlphaFoldDB" id="A0A0D3JYV9"/>
<comment type="subcellular location">
    <subcellularLocation>
        <location evidence="1">Membrane</location>
        <topology evidence="1">Multi-pass membrane protein</topology>
    </subcellularLocation>
</comment>
<dbReference type="HOGENOM" id="CLU_156211_0_0_1"/>
<dbReference type="KEGG" id="ehx:EMIHUDRAFT_254062"/>
<sequence>MPVTLEAIDISLPFILSAWPPSASSSGLAAAAMAVGRTKQNLSSSLAGRSMRWPAVGLSLFVSNVGSEHLLGLAGSASQTGVACAYFEWSAALHLLLLGWLFAPVYSTGRKHQIKNAGRCERGSKHADELVGPAL</sequence>
<dbReference type="GeneID" id="17274242"/>
<dbReference type="GO" id="GO:0005412">
    <property type="term" value="F:D-glucose:sodium symporter activity"/>
    <property type="evidence" value="ECO:0007669"/>
    <property type="project" value="TreeGrafter"/>
</dbReference>
<evidence type="ECO:0000256" key="1">
    <source>
        <dbReference type="ARBA" id="ARBA00004141"/>
    </source>
</evidence>
<dbReference type="GO" id="GO:0005886">
    <property type="term" value="C:plasma membrane"/>
    <property type="evidence" value="ECO:0007669"/>
    <property type="project" value="TreeGrafter"/>
</dbReference>
<evidence type="ECO:0000313" key="9">
    <source>
        <dbReference type="Proteomes" id="UP000013827"/>
    </source>
</evidence>
<organism evidence="8 9">
    <name type="scientific">Emiliania huxleyi (strain CCMP1516)</name>
    <dbReference type="NCBI Taxonomy" id="280463"/>
    <lineage>
        <taxon>Eukaryota</taxon>
        <taxon>Haptista</taxon>
        <taxon>Haptophyta</taxon>
        <taxon>Prymnesiophyceae</taxon>
        <taxon>Isochrysidales</taxon>
        <taxon>Noelaerhabdaceae</taxon>
        <taxon>Emiliania</taxon>
    </lineage>
</organism>
<dbReference type="InterPro" id="IPR038377">
    <property type="entry name" value="Na/Glc_symporter_sf"/>
</dbReference>
<keyword evidence="5 7" id="KW-0472">Membrane</keyword>
<keyword evidence="9" id="KW-1185">Reference proteome</keyword>
<comment type="similarity">
    <text evidence="2 6">Belongs to the sodium:solute symporter (SSF) (TC 2.A.21) family.</text>
</comment>
<dbReference type="eggNOG" id="KOG2349">
    <property type="taxonomic scope" value="Eukaryota"/>
</dbReference>
<dbReference type="PANTHER" id="PTHR11819:SF195">
    <property type="entry name" value="SODIUM_GLUCOSE COTRANSPORTER 4"/>
    <property type="match status" value="1"/>
</dbReference>
<evidence type="ECO:0000256" key="4">
    <source>
        <dbReference type="ARBA" id="ARBA00022989"/>
    </source>
</evidence>
<reference evidence="9" key="1">
    <citation type="journal article" date="2013" name="Nature">
        <title>Pan genome of the phytoplankton Emiliania underpins its global distribution.</title>
        <authorList>
            <person name="Read B.A."/>
            <person name="Kegel J."/>
            <person name="Klute M.J."/>
            <person name="Kuo A."/>
            <person name="Lefebvre S.C."/>
            <person name="Maumus F."/>
            <person name="Mayer C."/>
            <person name="Miller J."/>
            <person name="Monier A."/>
            <person name="Salamov A."/>
            <person name="Young J."/>
            <person name="Aguilar M."/>
            <person name="Claverie J.M."/>
            <person name="Frickenhaus S."/>
            <person name="Gonzalez K."/>
            <person name="Herman E.K."/>
            <person name="Lin Y.C."/>
            <person name="Napier J."/>
            <person name="Ogata H."/>
            <person name="Sarno A.F."/>
            <person name="Shmutz J."/>
            <person name="Schroeder D."/>
            <person name="de Vargas C."/>
            <person name="Verret F."/>
            <person name="von Dassow P."/>
            <person name="Valentin K."/>
            <person name="Van de Peer Y."/>
            <person name="Wheeler G."/>
            <person name="Dacks J.B."/>
            <person name="Delwiche C.F."/>
            <person name="Dyhrman S.T."/>
            <person name="Glockner G."/>
            <person name="John U."/>
            <person name="Richards T."/>
            <person name="Worden A.Z."/>
            <person name="Zhang X."/>
            <person name="Grigoriev I.V."/>
            <person name="Allen A.E."/>
            <person name="Bidle K."/>
            <person name="Borodovsky M."/>
            <person name="Bowler C."/>
            <person name="Brownlee C."/>
            <person name="Cock J.M."/>
            <person name="Elias M."/>
            <person name="Gladyshev V.N."/>
            <person name="Groth M."/>
            <person name="Guda C."/>
            <person name="Hadaegh A."/>
            <person name="Iglesias-Rodriguez M.D."/>
            <person name="Jenkins J."/>
            <person name="Jones B.M."/>
            <person name="Lawson T."/>
            <person name="Leese F."/>
            <person name="Lindquist E."/>
            <person name="Lobanov A."/>
            <person name="Lomsadze A."/>
            <person name="Malik S.B."/>
            <person name="Marsh M.E."/>
            <person name="Mackinder L."/>
            <person name="Mock T."/>
            <person name="Mueller-Roeber B."/>
            <person name="Pagarete A."/>
            <person name="Parker M."/>
            <person name="Probert I."/>
            <person name="Quesneville H."/>
            <person name="Raines C."/>
            <person name="Rensing S.A."/>
            <person name="Riano-Pachon D.M."/>
            <person name="Richier S."/>
            <person name="Rokitta S."/>
            <person name="Shiraiwa Y."/>
            <person name="Soanes D.M."/>
            <person name="van der Giezen M."/>
            <person name="Wahlund T.M."/>
            <person name="Williams B."/>
            <person name="Wilson W."/>
            <person name="Wolfe G."/>
            <person name="Wurch L.L."/>
        </authorList>
    </citation>
    <scope>NUCLEOTIDE SEQUENCE</scope>
</reference>
<dbReference type="EnsemblProtists" id="EOD28694">
    <property type="protein sequence ID" value="EOD28694"/>
    <property type="gene ID" value="EMIHUDRAFT_254062"/>
</dbReference>
<keyword evidence="3 7" id="KW-0812">Transmembrane</keyword>
<dbReference type="RefSeq" id="XP_005781123.1">
    <property type="nucleotide sequence ID" value="XM_005781066.1"/>
</dbReference>